<dbReference type="GO" id="GO:0070006">
    <property type="term" value="F:metalloaminopeptidase activity"/>
    <property type="evidence" value="ECO:0007669"/>
    <property type="project" value="InterPro"/>
</dbReference>
<sequence>MLTWCLFNGLSKLTGNSIPAVSFTTNCKDNGYDGIVLVTDSVGKLSDALECLRAPLQEFKKVDAGTESQVVLIPVNDMPGGRVVFSPTGPLNRDYDDVRRFSDAAVVGVKRALEAGMKHPLLVHPPDDSFEEASLVTLLGALHALYVPLEIREAFPEKSLKVDTLGIWVRSKEEGKQLVFLAQALENGRIVYRDIGGSDPERMAAPKVAEYVENVFKNSPVFVKVISDLKTLEEDYPCLAAVNRCANGVTRHQARVIKLEYTGEGEVDQTLLLVGKGVTYDTGGADIKAGGIMAGMHRDKCGSAAVAGFFKILDFLRPKKIRVIGAMAMVRNSVGPDCYVADELITSRAQKRIRVGNTDAEGRMAMADVLCEMKEKALSEINPELFTIATLTGHAIRAMGPNYSIIIDNGPARKVQNAQKWQEAGEKVADPFEISTMRREDFEFHKGKSVYEEILQCNNQPSSATPRGHQSPSAFLVMAAGLDQHGIDSDKPLRYSHIDIAGSSGPFPGIPTGAPIVAMAAKYLFG</sequence>
<dbReference type="EMBL" id="AFYH01183888">
    <property type="status" value="NOT_ANNOTATED_CDS"/>
    <property type="molecule type" value="Genomic_DNA"/>
</dbReference>
<evidence type="ECO:0000259" key="5">
    <source>
        <dbReference type="PROSITE" id="PS00631"/>
    </source>
</evidence>
<dbReference type="InParanoid" id="H3A5I0"/>
<dbReference type="EMBL" id="AFYH01183885">
    <property type="status" value="NOT_ANNOTATED_CDS"/>
    <property type="molecule type" value="Genomic_DNA"/>
</dbReference>
<dbReference type="GO" id="GO:0005737">
    <property type="term" value="C:cytoplasm"/>
    <property type="evidence" value="ECO:0007669"/>
    <property type="project" value="InterPro"/>
</dbReference>
<evidence type="ECO:0000256" key="1">
    <source>
        <dbReference type="ARBA" id="ARBA00009528"/>
    </source>
</evidence>
<dbReference type="PROSITE" id="PS00631">
    <property type="entry name" value="CYTOSOL_AP"/>
    <property type="match status" value="1"/>
</dbReference>
<name>H3A5I0_LATCH</name>
<protein>
    <submittedName>
        <fullName evidence="6">Zgc:152830</fullName>
    </submittedName>
</protein>
<dbReference type="Bgee" id="ENSLACG00000004357">
    <property type="expression patterns" value="Expressed in pelvic fin and 6 other cell types or tissues"/>
</dbReference>
<dbReference type="GeneTree" id="ENSGT00530000063255"/>
<dbReference type="CDD" id="cd00433">
    <property type="entry name" value="Peptidase_M17"/>
    <property type="match status" value="1"/>
</dbReference>
<comment type="similarity">
    <text evidence="1">Belongs to the peptidase M17 family.</text>
</comment>
<dbReference type="PANTHER" id="PTHR11963">
    <property type="entry name" value="LEUCINE AMINOPEPTIDASE-RELATED"/>
    <property type="match status" value="1"/>
</dbReference>
<dbReference type="InterPro" id="IPR011356">
    <property type="entry name" value="Leucine_aapep/pepB"/>
</dbReference>
<feature type="domain" description="Cytosol aminopeptidase" evidence="5">
    <location>
        <begin position="357"/>
        <end position="364"/>
    </location>
</feature>
<reference evidence="6" key="3">
    <citation type="submission" date="2025-09" db="UniProtKB">
        <authorList>
            <consortium name="Ensembl"/>
        </authorList>
    </citation>
    <scope>IDENTIFICATION</scope>
</reference>
<evidence type="ECO:0000313" key="6">
    <source>
        <dbReference type="Ensembl" id="ENSLACP00000004901.1"/>
    </source>
</evidence>
<dbReference type="OMA" id="ISCFKAP"/>
<organism evidence="6 7">
    <name type="scientific">Latimeria chalumnae</name>
    <name type="common">Coelacanth</name>
    <dbReference type="NCBI Taxonomy" id="7897"/>
    <lineage>
        <taxon>Eukaryota</taxon>
        <taxon>Metazoa</taxon>
        <taxon>Chordata</taxon>
        <taxon>Craniata</taxon>
        <taxon>Vertebrata</taxon>
        <taxon>Euteleostomi</taxon>
        <taxon>Coelacanthiformes</taxon>
        <taxon>Coelacanthidae</taxon>
        <taxon>Latimeria</taxon>
    </lineage>
</organism>
<evidence type="ECO:0000256" key="4">
    <source>
        <dbReference type="ARBA" id="ARBA00022801"/>
    </source>
</evidence>
<dbReference type="EMBL" id="AFYH01183886">
    <property type="status" value="NOT_ANNOTATED_CDS"/>
    <property type="molecule type" value="Genomic_DNA"/>
</dbReference>
<dbReference type="PRINTS" id="PR00481">
    <property type="entry name" value="LAMNOPPTDASE"/>
</dbReference>
<dbReference type="GO" id="GO:0030145">
    <property type="term" value="F:manganese ion binding"/>
    <property type="evidence" value="ECO:0007669"/>
    <property type="project" value="InterPro"/>
</dbReference>
<dbReference type="eggNOG" id="KOG2597">
    <property type="taxonomic scope" value="Eukaryota"/>
</dbReference>
<accession>H3A5I0</accession>
<dbReference type="SUPFAM" id="SSF53187">
    <property type="entry name" value="Zn-dependent exopeptidases"/>
    <property type="match status" value="1"/>
</dbReference>
<dbReference type="STRING" id="7897.ENSLACP00000004901"/>
<reference evidence="6" key="2">
    <citation type="submission" date="2025-08" db="UniProtKB">
        <authorList>
            <consortium name="Ensembl"/>
        </authorList>
    </citation>
    <scope>IDENTIFICATION</scope>
</reference>
<keyword evidence="4" id="KW-0378">Hydrolase</keyword>
<dbReference type="Pfam" id="PF00883">
    <property type="entry name" value="Peptidase_M17"/>
    <property type="match status" value="1"/>
</dbReference>
<dbReference type="InterPro" id="IPR000819">
    <property type="entry name" value="Peptidase_M17_C"/>
</dbReference>
<dbReference type="Proteomes" id="UP000008672">
    <property type="component" value="Unassembled WGS sequence"/>
</dbReference>
<keyword evidence="3" id="KW-0645">Protease</keyword>
<keyword evidence="7" id="KW-1185">Reference proteome</keyword>
<dbReference type="Ensembl" id="ENSLACT00000004944.1">
    <property type="protein sequence ID" value="ENSLACP00000004901.1"/>
    <property type="gene ID" value="ENSLACG00000004357.2"/>
</dbReference>
<evidence type="ECO:0000256" key="2">
    <source>
        <dbReference type="ARBA" id="ARBA00022438"/>
    </source>
</evidence>
<keyword evidence="2" id="KW-0031">Aminopeptidase</keyword>
<evidence type="ECO:0000256" key="3">
    <source>
        <dbReference type="ARBA" id="ARBA00022670"/>
    </source>
</evidence>
<evidence type="ECO:0000313" key="7">
    <source>
        <dbReference type="Proteomes" id="UP000008672"/>
    </source>
</evidence>
<dbReference type="EMBL" id="AFYH01183884">
    <property type="status" value="NOT_ANNOTATED_CDS"/>
    <property type="molecule type" value="Genomic_DNA"/>
</dbReference>
<proteinExistence type="inferred from homology"/>
<gene>
    <name evidence="6" type="primary">ZGC:152830</name>
</gene>
<dbReference type="AlphaFoldDB" id="H3A5I0"/>
<dbReference type="EMBL" id="AFYH01183887">
    <property type="status" value="NOT_ANNOTATED_CDS"/>
    <property type="molecule type" value="Genomic_DNA"/>
</dbReference>
<dbReference type="PANTHER" id="PTHR11963:SF48">
    <property type="entry name" value="DIPEPTIDASE B, ISOFORM A"/>
    <property type="match status" value="1"/>
</dbReference>
<dbReference type="GO" id="GO:0006508">
    <property type="term" value="P:proteolysis"/>
    <property type="evidence" value="ECO:0007669"/>
    <property type="project" value="UniProtKB-KW"/>
</dbReference>
<dbReference type="Gene3D" id="3.40.630.10">
    <property type="entry name" value="Zn peptidases"/>
    <property type="match status" value="1"/>
</dbReference>
<reference evidence="7" key="1">
    <citation type="submission" date="2011-08" db="EMBL/GenBank/DDBJ databases">
        <title>The draft genome of Latimeria chalumnae.</title>
        <authorList>
            <person name="Di Palma F."/>
            <person name="Alfoldi J."/>
            <person name="Johnson J."/>
            <person name="Berlin A."/>
            <person name="Gnerre S."/>
            <person name="Jaffe D."/>
            <person name="MacCallum I."/>
            <person name="Young S."/>
            <person name="Walker B.J."/>
            <person name="Lander E."/>
            <person name="Lindblad-Toh K."/>
        </authorList>
    </citation>
    <scope>NUCLEOTIDE SEQUENCE [LARGE SCALE GENOMIC DNA]</scope>
    <source>
        <strain evidence="7">Wild caught</strain>
    </source>
</reference>